<accession>A0A0F9WAN1</accession>
<evidence type="ECO:0000313" key="2">
    <source>
        <dbReference type="EMBL" id="KKN75208.1"/>
    </source>
</evidence>
<protein>
    <recommendedName>
        <fullName evidence="3">Large polyvalent protein associated domain-containing protein</fullName>
    </recommendedName>
</protein>
<proteinExistence type="predicted"/>
<feature type="region of interest" description="Disordered" evidence="1">
    <location>
        <begin position="54"/>
        <end position="78"/>
    </location>
</feature>
<reference evidence="2" key="1">
    <citation type="journal article" date="2015" name="Nature">
        <title>Complex archaea that bridge the gap between prokaryotes and eukaryotes.</title>
        <authorList>
            <person name="Spang A."/>
            <person name="Saw J.H."/>
            <person name="Jorgensen S.L."/>
            <person name="Zaremba-Niedzwiedzka K."/>
            <person name="Martijn J."/>
            <person name="Lind A.E."/>
            <person name="van Eijk R."/>
            <person name="Schleper C."/>
            <person name="Guy L."/>
            <person name="Ettema T.J."/>
        </authorList>
    </citation>
    <scope>NUCLEOTIDE SEQUENCE</scope>
</reference>
<sequence length="1488" mass="161251">MAFIGIYETPSARLNRLRSALDSTAQSMGDTVSQGVELEARTRAMEDSLRRFREVEQRQQPARRTFEPSPSPSGIFTDRLTEQPQSIEQFQTRFPDEPAPGTVPQPTVGFERLTAEEQQTSFEGGFPANLTTPERKAQHLWLRRAGQLTQEGLPVQEALDRAQVEVGPTIEKQFIPETRGGLAGRFERGLPKVIGGIGKGISAVDEAAFQVNQFINEQLGTPPEQQPRREDFSVLGGRLTEGQVGTLRTILPQPIEEPVIREAEFISSPAGLAATLAWPAFVLRGAAGGVALAGAGRAAGVSEEVEIGLQVTGNILAPGAGVVPNLSRLTGGLKGPQATAYVTRITEEITTARSAADALRNAGLTSKADELERFAQVAEGSLARAEGRALVSEATGDVIGGAFTPTQADIGVLQTVRAATIGDITAPEFTQAAVRADVRATGETISSQVLQPRPQTGPAILQTQLPEGLRDVGQRLTVEQGGGTLAGIGEAKDFFGRAIDPLLPQGGIPGGFVPKPKGMKPGAKVTGLTQEGAQVEGTLIQVSGEKAIIRDAAGNVRPVTAPELIEGAEGAGVISRLKDIGRDFRFGPSSRTAVPSLDPSVQKFVKVLRTAKPTQRTLKAERAEELGRRAARGRVPFEAEARTPEEALRGLRGAQRGKLPEPPEFEVRLPSGERGVAADAFTQEEVTNFINIARFSPTLDRELFTRGNIIESLIGSLDKKGILFGRLPTPGELKQLERVYGAEFARELQKVRPFGERFWRLTLDALNIPRSFLAAFDLSFPFRQGVFAFARHPKEFFGNLPAMLRAAKNPEFAEQMVAAIKNDRTLIETAEGFRPLNELMEDARLFLPDISGTEAFEARAEEFLSTLARRIPGVKFSERGFIAYGDKLRSDIFRNTLQSWARQSKPATAEEIADLGIMLNVLTGRGNLPPELAKSLSFGFFAPRFAASRPQLFLAATINNLPGARKVTGTILGAPGQTTRVARLASQELVTSVGAGLGILALVKMSGVGDVELNPLSSDFGKIKIGKTRIDFWGGARPWATVIARMITGKRKTATGFIVPQDAMKALERFGRSKLAPPAALIADVLYGETAVGEEIGTRGDILRRTLPLAIQDVADAVIQESTTVGLLSTAAFLGVGFQTYETPSEKKKRAFEEAFPDRTYQATPDDNRLVRGAIEEDNNKAALEDAFQPSPEQMETEEIRVAQATELGLFTLAQGVEMMRGLSAEAILTGNNNAGPEFADVWVDYLDRVSGAIFEAVFGKEKRGSPEYLAWRDIKLRRDPTTHEPLWDEFFAAKDAALAKLDPRLQRALDLVDAPGDDPVLQRAVEDFNAARKQRRELFNIPRWTGIGASEQKRIEEIHDLVERKRTELAFQGFADVESGTIYQLVAKENGIADDLLAKAFSLRPGSNTASLQRNPEFDQALLTATDTLLPFFPDMFRRREIQRAIGSGAEVGESFIPLNSLAADPLAAESPQTQGSFIPLEALAAR</sequence>
<comment type="caution">
    <text evidence="2">The sequence shown here is derived from an EMBL/GenBank/DDBJ whole genome shotgun (WGS) entry which is preliminary data.</text>
</comment>
<organism evidence="2">
    <name type="scientific">marine sediment metagenome</name>
    <dbReference type="NCBI Taxonomy" id="412755"/>
    <lineage>
        <taxon>unclassified sequences</taxon>
        <taxon>metagenomes</taxon>
        <taxon>ecological metagenomes</taxon>
    </lineage>
</organism>
<dbReference type="EMBL" id="LAZR01000313">
    <property type="protein sequence ID" value="KKN75208.1"/>
    <property type="molecule type" value="Genomic_DNA"/>
</dbReference>
<evidence type="ECO:0000256" key="1">
    <source>
        <dbReference type="SAM" id="MobiDB-lite"/>
    </source>
</evidence>
<evidence type="ECO:0008006" key="3">
    <source>
        <dbReference type="Google" id="ProtNLM"/>
    </source>
</evidence>
<gene>
    <name evidence="2" type="ORF">LCGC14_0382070</name>
</gene>
<name>A0A0F9WAN1_9ZZZZ</name>